<evidence type="ECO:0000313" key="10">
    <source>
        <dbReference type="EMBL" id="CAK98219.1"/>
    </source>
</evidence>
<evidence type="ECO:0000256" key="6">
    <source>
        <dbReference type="ARBA" id="ARBA00022793"/>
    </source>
</evidence>
<dbReference type="InterPro" id="IPR005128">
    <property type="entry name" value="Acetolactate_a_deCO2ase"/>
</dbReference>
<evidence type="ECO:0000256" key="5">
    <source>
        <dbReference type="ARBA" id="ARBA00020164"/>
    </source>
</evidence>
<dbReference type="SUPFAM" id="SSF117856">
    <property type="entry name" value="AF0104/ALDC/Ptd012-like"/>
    <property type="match status" value="1"/>
</dbReference>
<dbReference type="GO" id="GO:0047605">
    <property type="term" value="F:acetolactate decarboxylase activity"/>
    <property type="evidence" value="ECO:0007669"/>
    <property type="project" value="UniProtKB-UniRule"/>
</dbReference>
<comment type="catalytic activity">
    <reaction evidence="1 9">
        <text>(2S)-2-acetolactate + H(+) = (R)-acetoin + CO2</text>
        <dbReference type="Rhea" id="RHEA:21580"/>
        <dbReference type="ChEBI" id="CHEBI:15378"/>
        <dbReference type="ChEBI" id="CHEBI:15686"/>
        <dbReference type="ChEBI" id="CHEBI:16526"/>
        <dbReference type="ChEBI" id="CHEBI:58476"/>
        <dbReference type="EC" id="4.1.1.5"/>
    </reaction>
</comment>
<dbReference type="GO" id="GO:0045151">
    <property type="term" value="P:acetoin biosynthetic process"/>
    <property type="evidence" value="ECO:0007669"/>
    <property type="project" value="UniProtKB-UniRule"/>
</dbReference>
<evidence type="ECO:0000256" key="2">
    <source>
        <dbReference type="ARBA" id="ARBA00005170"/>
    </source>
</evidence>
<dbReference type="PANTHER" id="PTHR35524:SF1">
    <property type="entry name" value="ALPHA-ACETOLACTATE DECARBOXYLASE"/>
    <property type="match status" value="1"/>
</dbReference>
<comment type="similarity">
    <text evidence="3 9">Belongs to the alpha-acetolactate decarboxylase family.</text>
</comment>
<gene>
    <name evidence="10" type="primary">alsD</name>
    <name evidence="10" type="ORF">SPICI01A_037</name>
</gene>
<comment type="pathway">
    <text evidence="2 9">Polyol metabolism; (R,R)-butane-2,3-diol biosynthesis; (R,R)-butane-2,3-diol from pyruvate: step 2/3.</text>
</comment>
<dbReference type="EC" id="4.1.1.5" evidence="4 9"/>
<evidence type="ECO:0000256" key="3">
    <source>
        <dbReference type="ARBA" id="ARBA00007106"/>
    </source>
</evidence>
<accession>Q14QL0</accession>
<dbReference type="Pfam" id="PF03306">
    <property type="entry name" value="AAL_decarboxy"/>
    <property type="match status" value="1"/>
</dbReference>
<dbReference type="NCBIfam" id="TIGR01252">
    <property type="entry name" value="acetolac_decarb"/>
    <property type="match status" value="1"/>
</dbReference>
<sequence>MDGELIVLDGEGYQLKSDGTVNKVTANMTSPFAVMAFFEEHQKINISQPTSYEEIQKIIVENLPSLNLFYGIKINGLFSEIKTRTVSWQEKPYPTLVKASEQQGILNVKNTNGDIVGFWTPSFANTLGVNGFHCHFINIEKNTGSHVFDFQLDWRIVEICYFSKINLELPINKEYLEKNLRAFEVQKEIELAENAKK</sequence>
<dbReference type="Gene3D" id="3.30.1330.80">
    <property type="entry name" value="Hypothetical protein, similar to alpha- acetolactate decarboxylase, domain 2"/>
    <property type="match status" value="2"/>
</dbReference>
<dbReference type="EMBL" id="AM285301">
    <property type="protein sequence ID" value="CAK98219.1"/>
    <property type="molecule type" value="Genomic_DNA"/>
</dbReference>
<dbReference type="CDD" id="cd17299">
    <property type="entry name" value="acetolactate_decarboxylase"/>
    <property type="match status" value="1"/>
</dbReference>
<protein>
    <recommendedName>
        <fullName evidence="5 9">Alpha-acetolactate decarboxylase</fullName>
        <ecNumber evidence="4 9">4.1.1.5</ecNumber>
    </recommendedName>
</protein>
<reference evidence="10" key="1">
    <citation type="journal article" date="2010" name="Appl. Environ. Microbiol.">
        <title>Partial chromosome sequence of Spiroplasma citri reveals extensive viral invasion and important gene decay.</title>
        <authorList>
            <person name="Carle P."/>
            <person name="Saillard C."/>
            <person name="Carrere N."/>
            <person name="Carrere S."/>
            <person name="Duret S."/>
            <person name="Eveillard S."/>
            <person name="Gaurivaud P."/>
            <person name="Gourgues G."/>
            <person name="Gouzy J."/>
            <person name="Salar P."/>
            <person name="Verdin E."/>
            <person name="Breton M."/>
            <person name="Blanchard A."/>
            <person name="Laigret F."/>
            <person name="Bove J.M."/>
            <person name="Renaudin J."/>
            <person name="Foissac X."/>
        </authorList>
    </citation>
    <scope>NUCLEOTIDE SEQUENCE</scope>
    <source>
        <strain evidence="10">GII3-3X</strain>
    </source>
</reference>
<keyword evidence="7 9" id="KW-0005">Acetoin biosynthesis</keyword>
<proteinExistence type="inferred from homology"/>
<dbReference type="UniPathway" id="UPA00626">
    <property type="reaction ID" value="UER00678"/>
</dbReference>
<dbReference type="PANTHER" id="PTHR35524">
    <property type="entry name" value="ALPHA-ACETOLACTATE DECARBOXYLASE"/>
    <property type="match status" value="1"/>
</dbReference>
<dbReference type="PIRSF" id="PIRSF001332">
    <property type="entry name" value="Acetolac_decarb"/>
    <property type="match status" value="1"/>
</dbReference>
<evidence type="ECO:0000256" key="4">
    <source>
        <dbReference type="ARBA" id="ARBA00013204"/>
    </source>
</evidence>
<dbReference type="AlphaFoldDB" id="Q14QL0"/>
<name>Q14QL0_SPICI</name>
<organism evidence="10">
    <name type="scientific">Spiroplasma citri</name>
    <dbReference type="NCBI Taxonomy" id="2133"/>
    <lineage>
        <taxon>Bacteria</taxon>
        <taxon>Bacillati</taxon>
        <taxon>Mycoplasmatota</taxon>
        <taxon>Mollicutes</taxon>
        <taxon>Entomoplasmatales</taxon>
        <taxon>Spiroplasmataceae</taxon>
        <taxon>Spiroplasma</taxon>
    </lineage>
</organism>
<evidence type="ECO:0000256" key="9">
    <source>
        <dbReference type="PIRNR" id="PIRNR001332"/>
    </source>
</evidence>
<keyword evidence="8 9" id="KW-0456">Lyase</keyword>
<evidence type="ECO:0000256" key="7">
    <source>
        <dbReference type="ARBA" id="ARBA00023061"/>
    </source>
</evidence>
<keyword evidence="6 9" id="KW-0210">Decarboxylase</keyword>
<dbReference type="RefSeq" id="WP_277945338.1">
    <property type="nucleotide sequence ID" value="NZ_CP096807.1"/>
</dbReference>
<evidence type="ECO:0000256" key="8">
    <source>
        <dbReference type="ARBA" id="ARBA00023239"/>
    </source>
</evidence>
<evidence type="ECO:0000256" key="1">
    <source>
        <dbReference type="ARBA" id="ARBA00001784"/>
    </source>
</evidence>